<gene>
    <name evidence="1" type="ORF">FH610_025865</name>
</gene>
<dbReference type="AlphaFoldDB" id="A0A5N6BMV5"/>
<dbReference type="EMBL" id="VDMA02000015">
    <property type="protein sequence ID" value="KAB8181876.1"/>
    <property type="molecule type" value="Genomic_DNA"/>
</dbReference>
<dbReference type="RefSeq" id="WP_139577434.1">
    <property type="nucleotide sequence ID" value="NZ_VDMA02000015.1"/>
</dbReference>
<sequence>MLGTGGPDWCDVWNGNGGTTYSPWHTTCEQKELAPGNHRGGGSVDVDAVTFADRDYVVKVRGTLVGWKTKGVWTRLHDDEHVVCFKNSDGDPMCEVYFSIA</sequence>
<reference evidence="1 2" key="1">
    <citation type="submission" date="2019-10" db="EMBL/GenBank/DDBJ databases">
        <title>Nonomuraea sp. nov., isolated from Phyllanthus amarus.</title>
        <authorList>
            <person name="Klykleung N."/>
            <person name="Tanasupawat S."/>
        </authorList>
    </citation>
    <scope>NUCLEOTIDE SEQUENCE [LARGE SCALE GENOMIC DNA]</scope>
    <source>
        <strain evidence="1 2">CR1-09</strain>
    </source>
</reference>
<proteinExistence type="predicted"/>
<dbReference type="Proteomes" id="UP000313066">
    <property type="component" value="Unassembled WGS sequence"/>
</dbReference>
<name>A0A5N6BMV5_9ACTN</name>
<organism evidence="1 2">
    <name type="scientific">Microbispora catharanthi</name>
    <dbReference type="NCBI Taxonomy" id="1712871"/>
    <lineage>
        <taxon>Bacteria</taxon>
        <taxon>Bacillati</taxon>
        <taxon>Actinomycetota</taxon>
        <taxon>Actinomycetes</taxon>
        <taxon>Streptosporangiales</taxon>
        <taxon>Streptosporangiaceae</taxon>
        <taxon>Microbispora</taxon>
    </lineage>
</organism>
<accession>A0A5N6BMV5</accession>
<keyword evidence="2" id="KW-1185">Reference proteome</keyword>
<evidence type="ECO:0000313" key="1">
    <source>
        <dbReference type="EMBL" id="KAB8181876.1"/>
    </source>
</evidence>
<protein>
    <submittedName>
        <fullName evidence="1">Uncharacterized protein</fullName>
    </submittedName>
</protein>
<comment type="caution">
    <text evidence="1">The sequence shown here is derived from an EMBL/GenBank/DDBJ whole genome shotgun (WGS) entry which is preliminary data.</text>
</comment>
<evidence type="ECO:0000313" key="2">
    <source>
        <dbReference type="Proteomes" id="UP000313066"/>
    </source>
</evidence>